<accession>A0AC61DDH5</accession>
<evidence type="ECO:0000313" key="1">
    <source>
        <dbReference type="EMBL" id="PHV71369.1"/>
    </source>
</evidence>
<reference evidence="1" key="1">
    <citation type="submission" date="2017-10" db="EMBL/GenBank/DDBJ databases">
        <title>Genome sequence of cellulolytic Lachnospiraceae bacterium XHS1971 isolated from hotspring sediment.</title>
        <authorList>
            <person name="Vasudevan G."/>
            <person name="Joshi A.J."/>
            <person name="Hivarkar S."/>
            <person name="Lanjekar V.B."/>
            <person name="Dhakephalkar P.K."/>
            <person name="Dagar S."/>
        </authorList>
    </citation>
    <scope>NUCLEOTIDE SEQUENCE</scope>
    <source>
        <strain evidence="1">XHS1971</strain>
    </source>
</reference>
<proteinExistence type="predicted"/>
<sequence>MGKCLSSKNIYTIHNTRLPGCKEIICNGFYDNRGISIKYFHKSTFHLLDIKEEFFEDLMVTSKKGVIRGMHFQNPPFGQAKLVYCIKGRIKDVILDIREGSPTYGRYDTIELTEEKRNMLYIPEGFAHGYMALEEDSIIFYKMSNEYNKDYEGGIRWDSFGMNWGNEKFILSERDQSFKKLCQFNSPFVYK</sequence>
<dbReference type="Proteomes" id="UP000224460">
    <property type="component" value="Unassembled WGS sequence"/>
</dbReference>
<keyword evidence="2" id="KW-1185">Reference proteome</keyword>
<evidence type="ECO:0000313" key="2">
    <source>
        <dbReference type="Proteomes" id="UP000224460"/>
    </source>
</evidence>
<organism evidence="1 2">
    <name type="scientific">Sporanaerobium hydrogeniformans</name>
    <dbReference type="NCBI Taxonomy" id="3072179"/>
    <lineage>
        <taxon>Bacteria</taxon>
        <taxon>Bacillati</taxon>
        <taxon>Bacillota</taxon>
        <taxon>Clostridia</taxon>
        <taxon>Lachnospirales</taxon>
        <taxon>Lachnospiraceae</taxon>
        <taxon>Sporanaerobium</taxon>
    </lineage>
</organism>
<protein>
    <submittedName>
        <fullName evidence="1">dTDP-4-dehydrorhamnose 3,5-epimerase</fullName>
    </submittedName>
</protein>
<dbReference type="EMBL" id="PEDL01000004">
    <property type="protein sequence ID" value="PHV71369.1"/>
    <property type="molecule type" value="Genomic_DNA"/>
</dbReference>
<comment type="caution">
    <text evidence="1">The sequence shown here is derived from an EMBL/GenBank/DDBJ whole genome shotgun (WGS) entry which is preliminary data.</text>
</comment>
<gene>
    <name evidence="1" type="ORF">CS063_06545</name>
</gene>
<name>A0AC61DDH5_9FIRM</name>